<dbReference type="Gene3D" id="3.10.20.90">
    <property type="entry name" value="Phosphatidylinositol 3-kinase Catalytic Subunit, Chain A, domain 1"/>
    <property type="match status" value="1"/>
</dbReference>
<dbReference type="EMBL" id="AGNL01013375">
    <property type="protein sequence ID" value="EJK67300.1"/>
    <property type="molecule type" value="Genomic_DNA"/>
</dbReference>
<proteinExistence type="predicted"/>
<evidence type="ECO:0000313" key="3">
    <source>
        <dbReference type="EMBL" id="EJK67300.1"/>
    </source>
</evidence>
<dbReference type="FunFam" id="3.10.20.90:FF:000222">
    <property type="entry name" value="Polyubiquitin 5"/>
    <property type="match status" value="1"/>
</dbReference>
<dbReference type="PANTHER" id="PTHR10666">
    <property type="entry name" value="UBIQUITIN"/>
    <property type="match status" value="1"/>
</dbReference>
<dbReference type="SMART" id="SM00213">
    <property type="entry name" value="UBQ"/>
    <property type="match status" value="1"/>
</dbReference>
<keyword evidence="4" id="KW-1185">Reference proteome</keyword>
<name>K0SPR0_THAOC</name>
<dbReference type="AlphaFoldDB" id="K0SPR0"/>
<comment type="caution">
    <text evidence="3">The sequence shown here is derived from an EMBL/GenBank/DDBJ whole genome shotgun (WGS) entry which is preliminary data.</text>
</comment>
<dbReference type="InterPro" id="IPR000626">
    <property type="entry name" value="Ubiquitin-like_dom"/>
</dbReference>
<protein>
    <recommendedName>
        <fullName evidence="2">Ubiquitin-like domain-containing protein</fullName>
    </recommendedName>
</protein>
<dbReference type="InterPro" id="IPR050158">
    <property type="entry name" value="Ubiquitin_ubiquitin-like"/>
</dbReference>
<feature type="compositionally biased region" description="Basic and acidic residues" evidence="1">
    <location>
        <begin position="255"/>
        <end position="268"/>
    </location>
</feature>
<evidence type="ECO:0000313" key="4">
    <source>
        <dbReference type="Proteomes" id="UP000266841"/>
    </source>
</evidence>
<feature type="non-terminal residue" evidence="3">
    <location>
        <position position="1"/>
    </location>
</feature>
<feature type="region of interest" description="Disordered" evidence="1">
    <location>
        <begin position="255"/>
        <end position="282"/>
    </location>
</feature>
<feature type="domain" description="Ubiquitin-like" evidence="2">
    <location>
        <begin position="116"/>
        <end position="191"/>
    </location>
</feature>
<accession>K0SPR0</accession>
<dbReference type="eggNOG" id="KOG0001">
    <property type="taxonomic scope" value="Eukaryota"/>
</dbReference>
<dbReference type="InterPro" id="IPR029071">
    <property type="entry name" value="Ubiquitin-like_domsf"/>
</dbReference>
<organism evidence="3 4">
    <name type="scientific">Thalassiosira oceanica</name>
    <name type="common">Marine diatom</name>
    <dbReference type="NCBI Taxonomy" id="159749"/>
    <lineage>
        <taxon>Eukaryota</taxon>
        <taxon>Sar</taxon>
        <taxon>Stramenopiles</taxon>
        <taxon>Ochrophyta</taxon>
        <taxon>Bacillariophyta</taxon>
        <taxon>Coscinodiscophyceae</taxon>
        <taxon>Thalassiosirophycidae</taxon>
        <taxon>Thalassiosirales</taxon>
        <taxon>Thalassiosiraceae</taxon>
        <taxon>Thalassiosira</taxon>
    </lineage>
</organism>
<evidence type="ECO:0000256" key="1">
    <source>
        <dbReference type="SAM" id="MobiDB-lite"/>
    </source>
</evidence>
<dbReference type="SUPFAM" id="SSF54236">
    <property type="entry name" value="Ubiquitin-like"/>
    <property type="match status" value="1"/>
</dbReference>
<dbReference type="InterPro" id="IPR019956">
    <property type="entry name" value="Ubiquitin_dom"/>
</dbReference>
<gene>
    <name evidence="3" type="ORF">THAOC_11688</name>
</gene>
<dbReference type="PRINTS" id="PR00348">
    <property type="entry name" value="UBIQUITIN"/>
</dbReference>
<sequence>FVVITPSGDEKSLDAFKKHYESTDWRIAKATCVKQKIQEEAIFCGASCDGKTLLYNAEEGGLFLGRGDEFLQVLSVQTIATEVSFPLPWDVSSVRLSLVRPRRSRRNGRKEFQEDMQIFVKNMTGNTIVLGVCPETTVGALKHAIQDREGIPTDQQRLICFGKQLEEGRTLSYYNIQKESTVHLILKLRGGMYHPSSGRIGTGQVGEEVSLGTVNIKYGPGEKDLLAIDLGEGETGKSLIGKIKERLAAIRELSRELSSAEKRARDEAGDGDEERDWKKSKA</sequence>
<evidence type="ECO:0000259" key="2">
    <source>
        <dbReference type="PROSITE" id="PS50053"/>
    </source>
</evidence>
<dbReference type="PROSITE" id="PS50053">
    <property type="entry name" value="UBIQUITIN_2"/>
    <property type="match status" value="1"/>
</dbReference>
<dbReference type="Proteomes" id="UP000266841">
    <property type="component" value="Unassembled WGS sequence"/>
</dbReference>
<dbReference type="Pfam" id="PF00240">
    <property type="entry name" value="ubiquitin"/>
    <property type="match status" value="1"/>
</dbReference>
<dbReference type="OrthoDB" id="428577at2759"/>
<reference evidence="3 4" key="1">
    <citation type="journal article" date="2012" name="Genome Biol.">
        <title>Genome and low-iron response of an oceanic diatom adapted to chronic iron limitation.</title>
        <authorList>
            <person name="Lommer M."/>
            <person name="Specht M."/>
            <person name="Roy A.S."/>
            <person name="Kraemer L."/>
            <person name="Andreson R."/>
            <person name="Gutowska M.A."/>
            <person name="Wolf J."/>
            <person name="Bergner S.V."/>
            <person name="Schilhabel M.B."/>
            <person name="Klostermeier U.C."/>
            <person name="Beiko R.G."/>
            <person name="Rosenstiel P."/>
            <person name="Hippler M."/>
            <person name="Laroche J."/>
        </authorList>
    </citation>
    <scope>NUCLEOTIDE SEQUENCE [LARGE SCALE GENOMIC DNA]</scope>
    <source>
        <strain evidence="3 4">CCMP1005</strain>
    </source>
</reference>